<reference evidence="1" key="2">
    <citation type="submission" date="2007-04" db="EMBL/GenBank/DDBJ databases">
        <title>The genome of the human body louse.</title>
        <authorList>
            <consortium name="The Human Body Louse Genome Consortium"/>
            <person name="Kirkness E."/>
            <person name="Walenz B."/>
            <person name="Hass B."/>
            <person name="Bruggner R."/>
            <person name="Strausberg R."/>
        </authorList>
    </citation>
    <scope>NUCLEOTIDE SEQUENCE</scope>
    <source>
        <strain evidence="1">USDA</strain>
    </source>
</reference>
<dbReference type="AlphaFoldDB" id="E0VSP1"/>
<sequence length="549" mass="62099">MLECSDKTDLAREGIKLLLNNKFEEAEELFNSDNGNIQMAAGYCFLTFINALMTFEEDKLEESLQNLKDVEKKCSQGAGWLKSMKNKVFSTFNYTEQDAAEKLEEQIILADSQVCVALLTFLQQDLSSYVKGGWVLRKAWKVYQHTYTEILITKSASDSHIMTDSSIPSNELSVPNTPSTSNVTIEPQVVARLMAAVSFGYGIFQLCISLLPASLLKLIHFLGFEGDRKIGLSALMFSREGTDMRGPLASLALLWYHTIVRPFFALDGANVKAGVEEADQLINESQAEFGDSALFLYFKGRVQRLKSDIPQALKSYESAIEKSNQREIQLLCLHEIGWCYLIQLDWGNAYHCFNQLKSRSKWSRSFYTYLTVICLGACNDVQNALTLAEEIPKLVEESSGSVQIETFISRRIRKFPITDSKVKNKGKIELVFDKLTCELFILELLYFWNALPSCDTSELYRIVEESHSMKNEPMIGLCDLVEGAVHLCASNYDEASNAFKKCIEKRKEIKSDNDNNSKENNDHIIAFAMFELGTILIQSTEVCKQKKKT</sequence>
<dbReference type="PANTHER" id="PTHR31859:SF1">
    <property type="entry name" value="TETRATRICOPEPTIDE REPEAT PROTEIN 39C"/>
    <property type="match status" value="1"/>
</dbReference>
<reference evidence="2" key="3">
    <citation type="submission" date="2020-05" db="UniProtKB">
        <authorList>
            <consortium name="EnsemblMetazoa"/>
        </authorList>
    </citation>
    <scope>IDENTIFICATION</scope>
    <source>
        <strain evidence="2">USDA</strain>
    </source>
</reference>
<proteinExistence type="predicted"/>
<dbReference type="VEuPathDB" id="VectorBase:PHUM421030"/>
<gene>
    <name evidence="2" type="primary">8234515</name>
    <name evidence="1" type="ORF">Phum_PHUM421030</name>
</gene>
<dbReference type="Proteomes" id="UP000009046">
    <property type="component" value="Unassembled WGS sequence"/>
</dbReference>
<evidence type="ECO:0000313" key="1">
    <source>
        <dbReference type="EMBL" id="EEB16397.1"/>
    </source>
</evidence>
<dbReference type="RefSeq" id="XP_002429135.1">
    <property type="nucleotide sequence ID" value="XM_002429090.1"/>
</dbReference>
<dbReference type="EnsemblMetazoa" id="PHUM421030-RA">
    <property type="protein sequence ID" value="PHUM421030-PA"/>
    <property type="gene ID" value="PHUM421030"/>
</dbReference>
<dbReference type="GO" id="GO:0060271">
    <property type="term" value="P:cilium assembly"/>
    <property type="evidence" value="ECO:0007669"/>
    <property type="project" value="TreeGrafter"/>
</dbReference>
<organism>
    <name type="scientific">Pediculus humanus subsp. corporis</name>
    <name type="common">Body louse</name>
    <dbReference type="NCBI Taxonomy" id="121224"/>
    <lineage>
        <taxon>Eukaryota</taxon>
        <taxon>Metazoa</taxon>
        <taxon>Ecdysozoa</taxon>
        <taxon>Arthropoda</taxon>
        <taxon>Hexapoda</taxon>
        <taxon>Insecta</taxon>
        <taxon>Pterygota</taxon>
        <taxon>Neoptera</taxon>
        <taxon>Paraneoptera</taxon>
        <taxon>Psocodea</taxon>
        <taxon>Troctomorpha</taxon>
        <taxon>Phthiraptera</taxon>
        <taxon>Anoplura</taxon>
        <taxon>Pediculidae</taxon>
        <taxon>Pediculus</taxon>
    </lineage>
</organism>
<evidence type="ECO:0000313" key="3">
    <source>
        <dbReference type="Proteomes" id="UP000009046"/>
    </source>
</evidence>
<dbReference type="InterPro" id="IPR011990">
    <property type="entry name" value="TPR-like_helical_dom_sf"/>
</dbReference>
<dbReference type="GeneID" id="8234515"/>
<name>E0VSP1_PEDHC</name>
<dbReference type="PANTHER" id="PTHR31859">
    <property type="entry name" value="TETRATRICOPEPTIDE REPEAT PROTEIN 39 FAMILY MEMBER"/>
    <property type="match status" value="1"/>
</dbReference>
<dbReference type="EMBL" id="DS235755">
    <property type="protein sequence ID" value="EEB16397.1"/>
    <property type="molecule type" value="Genomic_DNA"/>
</dbReference>
<dbReference type="CTD" id="8234515"/>
<dbReference type="SUPFAM" id="SSF48452">
    <property type="entry name" value="TPR-like"/>
    <property type="match status" value="1"/>
</dbReference>
<dbReference type="OMA" id="AFHSDIY"/>
<dbReference type="OrthoDB" id="2154985at2759"/>
<dbReference type="InterPro" id="IPR019412">
    <property type="entry name" value="IML2/TPR_39"/>
</dbReference>
<dbReference type="Gene3D" id="1.25.40.10">
    <property type="entry name" value="Tetratricopeptide repeat domain"/>
    <property type="match status" value="1"/>
</dbReference>
<dbReference type="KEGG" id="phu:Phum_PHUM421030"/>
<dbReference type="STRING" id="121224.E0VSP1"/>
<reference evidence="1" key="1">
    <citation type="submission" date="2007-04" db="EMBL/GenBank/DDBJ databases">
        <title>Annotation of Pediculus humanus corporis strain USDA.</title>
        <authorList>
            <person name="Kirkness E."/>
            <person name="Hannick L."/>
            <person name="Hass B."/>
            <person name="Bruggner R."/>
            <person name="Lawson D."/>
            <person name="Bidwell S."/>
            <person name="Joardar V."/>
            <person name="Caler E."/>
            <person name="Walenz B."/>
            <person name="Inman J."/>
            <person name="Schobel S."/>
            <person name="Galinsky K."/>
            <person name="Amedeo P."/>
            <person name="Strausberg R."/>
        </authorList>
    </citation>
    <scope>NUCLEOTIDE SEQUENCE</scope>
    <source>
        <strain evidence="1">USDA</strain>
    </source>
</reference>
<dbReference type="Pfam" id="PF10300">
    <property type="entry name" value="Iml2-TPR_39"/>
    <property type="match status" value="1"/>
</dbReference>
<dbReference type="HOGENOM" id="CLU_010086_4_1_1"/>
<keyword evidence="3" id="KW-1185">Reference proteome</keyword>
<protein>
    <recommendedName>
        <fullName evidence="4">Tetratricopeptide repeat protein 39C</fullName>
    </recommendedName>
</protein>
<evidence type="ECO:0008006" key="4">
    <source>
        <dbReference type="Google" id="ProtNLM"/>
    </source>
</evidence>
<accession>E0VSP1</accession>
<dbReference type="eggNOG" id="KOG3783">
    <property type="taxonomic scope" value="Eukaryota"/>
</dbReference>
<dbReference type="InParanoid" id="E0VSP1"/>
<evidence type="ECO:0000313" key="2">
    <source>
        <dbReference type="EnsemblMetazoa" id="PHUM421030-PA"/>
    </source>
</evidence>
<dbReference type="EMBL" id="AAZO01005157">
    <property type="status" value="NOT_ANNOTATED_CDS"/>
    <property type="molecule type" value="Genomic_DNA"/>
</dbReference>